<evidence type="ECO:0000256" key="4">
    <source>
        <dbReference type="ARBA" id="ARBA00022989"/>
    </source>
</evidence>
<evidence type="ECO:0000256" key="6">
    <source>
        <dbReference type="SAM" id="Phobius"/>
    </source>
</evidence>
<dbReference type="Proteomes" id="UP001271007">
    <property type="component" value="Unassembled WGS sequence"/>
</dbReference>
<comment type="subcellular location">
    <subcellularLocation>
        <location evidence="1">Endoplasmic reticulum membrane</location>
        <topology evidence="1">Multi-pass membrane protein</topology>
    </subcellularLocation>
</comment>
<comment type="caution">
    <text evidence="7">The sequence shown here is derived from an EMBL/GenBank/DDBJ whole genome shotgun (WGS) entry which is preliminary data.</text>
</comment>
<protein>
    <submittedName>
        <fullName evidence="7">Uncharacterized protein</fullName>
    </submittedName>
</protein>
<dbReference type="InterPro" id="IPR024512">
    <property type="entry name" value="Ser_palmitoyltrfase_ssu-like"/>
</dbReference>
<accession>A0AAJ0LUY3</accession>
<dbReference type="AlphaFoldDB" id="A0AAJ0LUY3"/>
<evidence type="ECO:0000256" key="5">
    <source>
        <dbReference type="ARBA" id="ARBA00023136"/>
    </source>
</evidence>
<keyword evidence="8" id="KW-1185">Reference proteome</keyword>
<keyword evidence="2 6" id="KW-0812">Transmembrane</keyword>
<sequence>MAFLPEPSTPYAVAGALLAITAASVLFLPTSFTQWLRKKNYQYEVTSSLYMLTPTEKFIFNSVLFLTTSMLTIATILYLPNHIAIICRRAYYYFAGDAELSRNMAAQLGGKVEEFAGAVVDVAVNTKVAVEEAAKGAVEGMGWS</sequence>
<keyword evidence="3" id="KW-0256">Endoplasmic reticulum</keyword>
<organism evidence="7 8">
    <name type="scientific">Extremus antarcticus</name>
    <dbReference type="NCBI Taxonomy" id="702011"/>
    <lineage>
        <taxon>Eukaryota</taxon>
        <taxon>Fungi</taxon>
        <taxon>Dikarya</taxon>
        <taxon>Ascomycota</taxon>
        <taxon>Pezizomycotina</taxon>
        <taxon>Dothideomycetes</taxon>
        <taxon>Dothideomycetidae</taxon>
        <taxon>Mycosphaerellales</taxon>
        <taxon>Extremaceae</taxon>
        <taxon>Extremus</taxon>
    </lineage>
</organism>
<feature type="transmembrane region" description="Helical" evidence="6">
    <location>
        <begin position="12"/>
        <end position="37"/>
    </location>
</feature>
<name>A0AAJ0LUY3_9PEZI</name>
<evidence type="ECO:0000313" key="7">
    <source>
        <dbReference type="EMBL" id="KAK3056101.1"/>
    </source>
</evidence>
<reference evidence="7" key="1">
    <citation type="submission" date="2023-04" db="EMBL/GenBank/DDBJ databases">
        <title>Black Yeasts Isolated from many extreme environments.</title>
        <authorList>
            <person name="Coleine C."/>
            <person name="Stajich J.E."/>
            <person name="Selbmann L."/>
        </authorList>
    </citation>
    <scope>NUCLEOTIDE SEQUENCE</scope>
    <source>
        <strain evidence="7">CCFEE 5312</strain>
    </source>
</reference>
<gene>
    <name evidence="7" type="ORF">LTR09_003337</name>
</gene>
<keyword evidence="5 6" id="KW-0472">Membrane</keyword>
<evidence type="ECO:0000256" key="3">
    <source>
        <dbReference type="ARBA" id="ARBA00022824"/>
    </source>
</evidence>
<evidence type="ECO:0000256" key="1">
    <source>
        <dbReference type="ARBA" id="ARBA00004477"/>
    </source>
</evidence>
<dbReference type="GO" id="GO:0005789">
    <property type="term" value="C:endoplasmic reticulum membrane"/>
    <property type="evidence" value="ECO:0007669"/>
    <property type="project" value="UniProtKB-SubCell"/>
</dbReference>
<evidence type="ECO:0000256" key="2">
    <source>
        <dbReference type="ARBA" id="ARBA00022692"/>
    </source>
</evidence>
<proteinExistence type="predicted"/>
<evidence type="ECO:0000313" key="8">
    <source>
        <dbReference type="Proteomes" id="UP001271007"/>
    </source>
</evidence>
<dbReference type="Pfam" id="PF11779">
    <property type="entry name" value="SPT_ssu-like"/>
    <property type="match status" value="1"/>
</dbReference>
<keyword evidence="4 6" id="KW-1133">Transmembrane helix</keyword>
<dbReference type="EMBL" id="JAWDJX010000007">
    <property type="protein sequence ID" value="KAK3056101.1"/>
    <property type="molecule type" value="Genomic_DNA"/>
</dbReference>
<feature type="transmembrane region" description="Helical" evidence="6">
    <location>
        <begin position="58"/>
        <end position="79"/>
    </location>
</feature>